<dbReference type="PANTHER" id="PTHR35936">
    <property type="entry name" value="MEMBRANE-BOUND LYTIC MUREIN TRANSGLYCOSYLASE F"/>
    <property type="match status" value="1"/>
</dbReference>
<dbReference type="KEGG" id="rmai:MACH21_26240"/>
<name>A0AA48H6K1_9RHOB</name>
<sequence>MTHMNRRDIFVAAALGTGGLVLTGGKQAHAQTEGSRLARVLSAGRLRVGTTGDFNPMSFRDTATNSYAGYDIEAMTQLAADLEVEIEWVVAEWATITAGIAADRYDIFSGASMNVARARVAAFSMPYTEAGTVPLSLSANADRFGSWEAINQPGVRVAVSMGTVFEEQARAHFPEATIQAVQSPATGFQEVLSNRADVTITSNVEGGTLVQRFPDLRILVPGSEMRNRRPFAYVVAQNDPTWLNFINTWVTLRRTDGFFAGLNQRWLGQS</sequence>
<dbReference type="Proteomes" id="UP001337723">
    <property type="component" value="Chromosome"/>
</dbReference>
<dbReference type="SMART" id="SM00062">
    <property type="entry name" value="PBPb"/>
    <property type="match status" value="1"/>
</dbReference>
<organism evidence="3 4">
    <name type="scientific">Roseicyclus marinus</name>
    <dbReference type="NCBI Taxonomy" id="2161673"/>
    <lineage>
        <taxon>Bacteria</taxon>
        <taxon>Pseudomonadati</taxon>
        <taxon>Pseudomonadota</taxon>
        <taxon>Alphaproteobacteria</taxon>
        <taxon>Rhodobacterales</taxon>
        <taxon>Roseobacteraceae</taxon>
        <taxon>Roseicyclus</taxon>
    </lineage>
</organism>
<dbReference type="InterPro" id="IPR001638">
    <property type="entry name" value="Solute-binding_3/MltF_N"/>
</dbReference>
<dbReference type="PROSITE" id="PS51318">
    <property type="entry name" value="TAT"/>
    <property type="match status" value="1"/>
</dbReference>
<evidence type="ECO:0000259" key="2">
    <source>
        <dbReference type="SMART" id="SM00062"/>
    </source>
</evidence>
<accession>A0AA48H6K1</accession>
<dbReference type="PANTHER" id="PTHR35936:SF19">
    <property type="entry name" value="AMINO-ACID-BINDING PROTEIN YXEM-RELATED"/>
    <property type="match status" value="1"/>
</dbReference>
<gene>
    <name evidence="3" type="ORF">MACH21_26240</name>
</gene>
<dbReference type="Gene3D" id="3.40.190.10">
    <property type="entry name" value="Periplasmic binding protein-like II"/>
    <property type="match status" value="2"/>
</dbReference>
<dbReference type="InterPro" id="IPR006311">
    <property type="entry name" value="TAT_signal"/>
</dbReference>
<reference evidence="3 4" key="1">
    <citation type="submission" date="2023-01" db="EMBL/GenBank/DDBJ databases">
        <title>Complete genome sequence of Roseicyclus marinus strain Dej080120_10.</title>
        <authorList>
            <person name="Ueki S."/>
            <person name="Maruyama F."/>
        </authorList>
    </citation>
    <scope>NUCLEOTIDE SEQUENCE [LARGE SCALE GENOMIC DNA]</scope>
    <source>
        <strain evidence="3 4">Dej080120_10</strain>
    </source>
</reference>
<keyword evidence="1" id="KW-0732">Signal</keyword>
<keyword evidence="4" id="KW-1185">Reference proteome</keyword>
<dbReference type="Pfam" id="PF00497">
    <property type="entry name" value="SBP_bac_3"/>
    <property type="match status" value="1"/>
</dbReference>
<proteinExistence type="predicted"/>
<evidence type="ECO:0000313" key="3">
    <source>
        <dbReference type="EMBL" id="BDW86447.1"/>
    </source>
</evidence>
<dbReference type="EMBL" id="AP027266">
    <property type="protein sequence ID" value="BDW86447.1"/>
    <property type="molecule type" value="Genomic_DNA"/>
</dbReference>
<evidence type="ECO:0000313" key="4">
    <source>
        <dbReference type="Proteomes" id="UP001337723"/>
    </source>
</evidence>
<feature type="domain" description="Solute-binding protein family 3/N-terminal" evidence="2">
    <location>
        <begin position="45"/>
        <end position="270"/>
    </location>
</feature>
<protein>
    <submittedName>
        <fullName evidence="3">Cyclohexadienyl dehydratase</fullName>
    </submittedName>
</protein>
<dbReference type="SUPFAM" id="SSF53850">
    <property type="entry name" value="Periplasmic binding protein-like II"/>
    <property type="match status" value="1"/>
</dbReference>
<evidence type="ECO:0000256" key="1">
    <source>
        <dbReference type="ARBA" id="ARBA00022729"/>
    </source>
</evidence>
<dbReference type="AlphaFoldDB" id="A0AA48H6K1"/>